<comment type="catalytic activity">
    <reaction evidence="7">
        <text>L-alpha-aminoacyl-L-lysine(out) = L-alpha-aminoacyl-L-lysine(in)</text>
        <dbReference type="Rhea" id="RHEA:79383"/>
        <dbReference type="ChEBI" id="CHEBI:229966"/>
    </reaction>
</comment>
<evidence type="ECO:0000256" key="19">
    <source>
        <dbReference type="SAM" id="Phobius"/>
    </source>
</evidence>
<reference evidence="20 21" key="1">
    <citation type="submission" date="2015-03" db="EMBL/GenBank/DDBJ databases">
        <title>Genomics and transcriptomics of the oil-accumulating basidiomycete yeast T. oleaginosus allow insights into substrate utilization and the diverse evolutionary trajectories of mating systems in fungi.</title>
        <authorList>
            <consortium name="DOE Joint Genome Institute"/>
            <person name="Kourist R."/>
            <person name="Kracht O."/>
            <person name="Bracharz F."/>
            <person name="Lipzen A."/>
            <person name="Nolan M."/>
            <person name="Ohm R."/>
            <person name="Grigoriev I."/>
            <person name="Sun S."/>
            <person name="Heitman J."/>
            <person name="Bruck T."/>
            <person name="Nowrousian M."/>
        </authorList>
    </citation>
    <scope>NUCLEOTIDE SEQUENCE [LARGE SCALE GENOMIC DNA]</scope>
    <source>
        <strain evidence="20 21">IBC0246</strain>
    </source>
</reference>
<comment type="catalytic activity">
    <reaction evidence="13">
        <text>L-alanyl-L-lysine(out) = L-alanyl-L-lysine(in)</text>
        <dbReference type="Rhea" id="RHEA:79415"/>
        <dbReference type="ChEBI" id="CHEBI:192470"/>
    </reaction>
</comment>
<feature type="transmembrane region" description="Helical" evidence="19">
    <location>
        <begin position="183"/>
        <end position="207"/>
    </location>
</feature>
<evidence type="ECO:0000256" key="10">
    <source>
        <dbReference type="ARBA" id="ARBA00044900"/>
    </source>
</evidence>
<protein>
    <recommendedName>
        <fullName evidence="15">Lysosomal dipeptide transporter MFSD1</fullName>
    </recommendedName>
    <alternativeName>
        <fullName evidence="16">Major facilitator superfamily domain-containing protein 1</fullName>
    </alternativeName>
</protein>
<evidence type="ECO:0000256" key="11">
    <source>
        <dbReference type="ARBA" id="ARBA00044903"/>
    </source>
</evidence>
<evidence type="ECO:0000256" key="13">
    <source>
        <dbReference type="ARBA" id="ARBA00044919"/>
    </source>
</evidence>
<keyword evidence="19" id="KW-0812">Transmembrane</keyword>
<evidence type="ECO:0000256" key="16">
    <source>
        <dbReference type="ARBA" id="ARBA00045018"/>
    </source>
</evidence>
<name>A0A0J1B8Z9_9TREE</name>
<dbReference type="Proteomes" id="UP000053611">
    <property type="component" value="Unassembled WGS sequence"/>
</dbReference>
<evidence type="ECO:0000256" key="18">
    <source>
        <dbReference type="ARBA" id="ARBA00046376"/>
    </source>
</evidence>
<evidence type="ECO:0000256" key="3">
    <source>
        <dbReference type="ARBA" id="ARBA00044878"/>
    </source>
</evidence>
<evidence type="ECO:0000256" key="2">
    <source>
        <dbReference type="ARBA" id="ARBA00044876"/>
    </source>
</evidence>
<feature type="transmembrane region" description="Helical" evidence="19">
    <location>
        <begin position="125"/>
        <end position="145"/>
    </location>
</feature>
<comment type="catalytic activity">
    <reaction evidence="3">
        <text>L-histidyl-glycine(out) = L-histidyl-glycine(in)</text>
        <dbReference type="Rhea" id="RHEA:79395"/>
        <dbReference type="ChEBI" id="CHEBI:229957"/>
    </reaction>
</comment>
<dbReference type="GO" id="GO:0016020">
    <property type="term" value="C:membrane"/>
    <property type="evidence" value="ECO:0007669"/>
    <property type="project" value="UniProtKB-SubCell"/>
</dbReference>
<comment type="catalytic activity">
    <reaction evidence="2">
        <text>L-lysyl-L-alanine(out) = L-lysyl-L-alanine(in)</text>
        <dbReference type="Rhea" id="RHEA:79399"/>
        <dbReference type="ChEBI" id="CHEBI:229954"/>
    </reaction>
</comment>
<dbReference type="GO" id="GO:0022857">
    <property type="term" value="F:transmembrane transporter activity"/>
    <property type="evidence" value="ECO:0007669"/>
    <property type="project" value="InterPro"/>
</dbReference>
<comment type="catalytic activity">
    <reaction evidence="8">
        <text>L-aspartyl-L-lysine(out) = L-aspartyl-L-lysine(in)</text>
        <dbReference type="Rhea" id="RHEA:79411"/>
        <dbReference type="ChEBI" id="CHEBI:229953"/>
    </reaction>
</comment>
<proteinExistence type="predicted"/>
<feature type="transmembrane region" description="Helical" evidence="19">
    <location>
        <begin position="329"/>
        <end position="349"/>
    </location>
</feature>
<comment type="catalytic activity">
    <reaction evidence="9">
        <text>L-arginyl-L-alpha-amino acid(out) = L-arginyl-L-alpha-amino acid(in)</text>
        <dbReference type="Rhea" id="RHEA:79371"/>
        <dbReference type="ChEBI" id="CHEBI:84315"/>
    </reaction>
</comment>
<dbReference type="PANTHER" id="PTHR23512">
    <property type="entry name" value="MAJOR FACILITATOR SUPERFAMILY DOMAIN-CONTAINING PROTEIN 1"/>
    <property type="match status" value="1"/>
</dbReference>
<evidence type="ECO:0000256" key="15">
    <source>
        <dbReference type="ARBA" id="ARBA00044985"/>
    </source>
</evidence>
<evidence type="ECO:0000256" key="1">
    <source>
        <dbReference type="ARBA" id="ARBA00004141"/>
    </source>
</evidence>
<comment type="catalytic activity">
    <reaction evidence="12">
        <text>L-histidyl-L-alpha-amino acid(out) = L-histidyl-L-alpha-amino acid(in)</text>
        <dbReference type="Rhea" id="RHEA:79379"/>
        <dbReference type="ChEBI" id="CHEBI:229964"/>
    </reaction>
</comment>
<sequence length="533" mass="58255">MATANRMAVLAHPHELNDIQRTQTSDTGLPVEGEKKEDSVYADNVTPLQVTDTPLKYRLIALSCILFFTTGAAFAESTLGPLKSTFVRELKINNAQFASISTASNLVNTMLPLIGGTVMDYYGSIYGAIGACFFTVLGSAIAAGAASSNNYQLLIGGRIVMGLGSIVLEICQSKLYAHWFSGSWLATVIALDLAWNSVTVVIARVSAVPMSRLGGWYGWALWIPSIVCAACTLIVIAYLVFERRVVPQRYRPITGRQVQQQRIAAGLATQEGVVARMRTSVLNVLRLPVFYLILAGTHLFQNSARTVYSANLTDIQERTRGTTALTGGYYSSLLNVIVIVVVPLLGMFFDKVGWRMPFVSFGAAIYVVAFALIGLTKVNAIAPILLASFGLSLNVLPWIASFPILVPDPTLIGTAYGLFSSLIACNNVILEVACGAIQDATPGQTYDRVIYVLIAIKAWQVLEGPVFDWLDGRMLGHTLRMSEKKRLKFDEEREATGQELPGLKRYRPVTIIVACQYVSMVIISWVLFFIYSM</sequence>
<keyword evidence="19" id="KW-1133">Transmembrane helix</keyword>
<comment type="subcellular location">
    <subcellularLocation>
        <location evidence="1">Membrane</location>
        <topology evidence="1">Multi-pass membrane protein</topology>
    </subcellularLocation>
</comment>
<dbReference type="AlphaFoldDB" id="A0A0J1B8Z9"/>
<comment type="catalytic activity">
    <reaction evidence="5">
        <text>L-alpha-aminoacyl-L-histidine(out) = L-alpha-aminoacyl-L-histidine(in)</text>
        <dbReference type="Rhea" id="RHEA:79375"/>
        <dbReference type="ChEBI" id="CHEBI:229967"/>
    </reaction>
</comment>
<feature type="transmembrane region" description="Helical" evidence="19">
    <location>
        <begin position="95"/>
        <end position="113"/>
    </location>
</feature>
<evidence type="ECO:0000313" key="20">
    <source>
        <dbReference type="EMBL" id="KLT44284.1"/>
    </source>
</evidence>
<dbReference type="InterPro" id="IPR052187">
    <property type="entry name" value="MFSD1"/>
</dbReference>
<feature type="transmembrane region" description="Helical" evidence="19">
    <location>
        <begin position="381"/>
        <end position="406"/>
    </location>
</feature>
<evidence type="ECO:0000256" key="6">
    <source>
        <dbReference type="ARBA" id="ARBA00044891"/>
    </source>
</evidence>
<evidence type="ECO:0000256" key="5">
    <source>
        <dbReference type="ARBA" id="ARBA00044884"/>
    </source>
</evidence>
<comment type="catalytic activity">
    <reaction evidence="6">
        <text>L-lysyl-L-alpha-amino acid(out) = L-lysyl-L-alpha-amino acid(in)</text>
        <dbReference type="Rhea" id="RHEA:79387"/>
        <dbReference type="ChEBI" id="CHEBI:229965"/>
    </reaction>
</comment>
<evidence type="ECO:0000256" key="9">
    <source>
        <dbReference type="ARBA" id="ARBA00044899"/>
    </source>
</evidence>
<evidence type="ECO:0000256" key="4">
    <source>
        <dbReference type="ARBA" id="ARBA00044881"/>
    </source>
</evidence>
<comment type="function">
    <text evidence="17">Lysosomal dipeptide uniporter that selectively exports lysine, arginine or histidine-containing dipeptides with a net positive charge from the lysosome lumen into the cytosol. Could play a role in a specific type of protein O-glycosylation indirectly regulating macrophages migration and tissue invasion. Also essential for liver homeostasis.</text>
</comment>
<evidence type="ECO:0000256" key="17">
    <source>
        <dbReference type="ARBA" id="ARBA00045709"/>
    </source>
</evidence>
<comment type="catalytic activity">
    <reaction evidence="11">
        <text>L-arginyl-glycine(out) = L-arginyl-glycine(in)</text>
        <dbReference type="Rhea" id="RHEA:79391"/>
        <dbReference type="ChEBI" id="CHEBI:229955"/>
    </reaction>
</comment>
<evidence type="ECO:0000256" key="14">
    <source>
        <dbReference type="ARBA" id="ARBA00044924"/>
    </source>
</evidence>
<dbReference type="Pfam" id="PF07690">
    <property type="entry name" value="MFS_1"/>
    <property type="match status" value="1"/>
</dbReference>
<comment type="subunit">
    <text evidence="18">Homodimer. Interacts with lysosomal protein GLMP (via lumenal domain); the interaction starts while both proteins are still in the endoplasmic reticulum and is required for stabilization of MFSD1 in lysosomes but has no direct effect on its targeting to lysosomes or transporter activity.</text>
</comment>
<keyword evidence="21" id="KW-1185">Reference proteome</keyword>
<comment type="catalytic activity">
    <reaction evidence="10">
        <text>L-lysyl-L-lysine(out) = L-lysyl-L-lysine(in)</text>
        <dbReference type="Rhea" id="RHEA:79403"/>
        <dbReference type="ChEBI" id="CHEBI:229956"/>
    </reaction>
</comment>
<dbReference type="SUPFAM" id="SSF103473">
    <property type="entry name" value="MFS general substrate transporter"/>
    <property type="match status" value="1"/>
</dbReference>
<gene>
    <name evidence="20" type="ORF">CC85DRAFT_300708</name>
</gene>
<dbReference type="OrthoDB" id="424834at2759"/>
<evidence type="ECO:0000256" key="7">
    <source>
        <dbReference type="ARBA" id="ARBA00044893"/>
    </source>
</evidence>
<dbReference type="EMBL" id="KQ087188">
    <property type="protein sequence ID" value="KLT44284.1"/>
    <property type="molecule type" value="Genomic_DNA"/>
</dbReference>
<feature type="transmembrane region" description="Helical" evidence="19">
    <location>
        <begin position="151"/>
        <end position="171"/>
    </location>
</feature>
<dbReference type="InterPro" id="IPR011701">
    <property type="entry name" value="MFS"/>
</dbReference>
<feature type="transmembrane region" description="Helical" evidence="19">
    <location>
        <begin position="57"/>
        <end position="75"/>
    </location>
</feature>
<evidence type="ECO:0000256" key="8">
    <source>
        <dbReference type="ARBA" id="ARBA00044898"/>
    </source>
</evidence>
<dbReference type="PANTHER" id="PTHR23512:SF12">
    <property type="entry name" value="TRANSPORTER, PUTATIVE (AFU_ORTHOLOGUE AFUA_4G00260)-RELATED"/>
    <property type="match status" value="1"/>
</dbReference>
<accession>A0A0J1B8Z9</accession>
<feature type="transmembrane region" description="Helical" evidence="19">
    <location>
        <begin position="356"/>
        <end position="375"/>
    </location>
</feature>
<dbReference type="Gene3D" id="1.20.1250.20">
    <property type="entry name" value="MFS general substrate transporter like domains"/>
    <property type="match status" value="1"/>
</dbReference>
<evidence type="ECO:0000256" key="12">
    <source>
        <dbReference type="ARBA" id="ARBA00044912"/>
    </source>
</evidence>
<dbReference type="InterPro" id="IPR036259">
    <property type="entry name" value="MFS_trans_sf"/>
</dbReference>
<comment type="catalytic activity">
    <reaction evidence="14">
        <text>L-lysyl-glycine(out) = L-lysyl-glycine(in)</text>
        <dbReference type="Rhea" id="RHEA:79407"/>
        <dbReference type="ChEBI" id="CHEBI:191202"/>
    </reaction>
</comment>
<organism evidence="20 21">
    <name type="scientific">Cutaneotrichosporon oleaginosum</name>
    <dbReference type="NCBI Taxonomy" id="879819"/>
    <lineage>
        <taxon>Eukaryota</taxon>
        <taxon>Fungi</taxon>
        <taxon>Dikarya</taxon>
        <taxon>Basidiomycota</taxon>
        <taxon>Agaricomycotina</taxon>
        <taxon>Tremellomycetes</taxon>
        <taxon>Trichosporonales</taxon>
        <taxon>Trichosporonaceae</taxon>
        <taxon>Cutaneotrichosporon</taxon>
    </lineage>
</organism>
<keyword evidence="19" id="KW-0472">Membrane</keyword>
<feature type="transmembrane region" description="Helical" evidence="19">
    <location>
        <begin position="509"/>
        <end position="531"/>
    </location>
</feature>
<evidence type="ECO:0000313" key="21">
    <source>
        <dbReference type="Proteomes" id="UP000053611"/>
    </source>
</evidence>
<comment type="catalytic activity">
    <reaction evidence="4">
        <text>L-alpha-aminoacyl-L-arginine(out) = L-alpha-aminoacyl-L-arginine(in)</text>
        <dbReference type="Rhea" id="RHEA:79367"/>
        <dbReference type="ChEBI" id="CHEBI:229968"/>
    </reaction>
</comment>
<feature type="transmembrane region" description="Helical" evidence="19">
    <location>
        <begin position="219"/>
        <end position="241"/>
    </location>
</feature>